<comment type="caution">
    <text evidence="1">The sequence shown here is derived from an EMBL/GenBank/DDBJ whole genome shotgun (WGS) entry which is preliminary data.</text>
</comment>
<reference evidence="2" key="2">
    <citation type="submission" date="2017-01" db="EMBL/GenBank/DDBJ databases">
        <title>Genome sequencing and annotation of Geobacillus sp. 1017, a Hydrocarbon-Oxidizing Thermophilic Bacterium Isolated from a Heavy Oil Reservoir (China).</title>
        <authorList>
            <person name="Kadnikov V.V."/>
            <person name="Mardanov A.V."/>
            <person name="Poltaraus A.B."/>
            <person name="Sokolova D.S."/>
            <person name="Semenova E.M."/>
            <person name="Ravin N.V."/>
            <person name="Tourova T.P."/>
            <person name="Nazina T.N."/>
        </authorList>
    </citation>
    <scope>NUCLEOTIDE SEQUENCE [LARGE SCALE GENOMIC DNA]</scope>
    <source>
        <strain evidence="2">1017</strain>
    </source>
</reference>
<organism evidence="1 2">
    <name type="scientific">Geobacillus proteiniphilus</name>
    <dbReference type="NCBI Taxonomy" id="860353"/>
    <lineage>
        <taxon>Bacteria</taxon>
        <taxon>Bacillati</taxon>
        <taxon>Bacillota</taxon>
        <taxon>Bacilli</taxon>
        <taxon>Bacillales</taxon>
        <taxon>Anoxybacillaceae</taxon>
        <taxon>Geobacillus</taxon>
    </lineage>
</organism>
<accession>A0A1Q5T3B4</accession>
<evidence type="ECO:0000313" key="2">
    <source>
        <dbReference type="Proteomes" id="UP000186030"/>
    </source>
</evidence>
<name>A0A1Q5T3B4_9BACL</name>
<proteinExistence type="predicted"/>
<dbReference type="EMBL" id="MQMG01000014">
    <property type="protein sequence ID" value="OKO94707.1"/>
    <property type="molecule type" value="Genomic_DNA"/>
</dbReference>
<gene>
    <name evidence="1" type="ORF">BRO54_1422</name>
</gene>
<dbReference type="Proteomes" id="UP000186030">
    <property type="component" value="Unassembled WGS sequence"/>
</dbReference>
<protein>
    <submittedName>
        <fullName evidence="1">Uncharacterized protein</fullName>
    </submittedName>
</protein>
<sequence length="44" mass="4990">MISKTSTRHASFRFVCYFLLYKVAAGKQRGLRDAIFLSFTGVVC</sequence>
<reference evidence="1 2" key="1">
    <citation type="submission" date="2016-11" db="EMBL/GenBank/DDBJ databases">
        <authorList>
            <person name="Kadnikov V."/>
            <person name="Nazina T."/>
        </authorList>
    </citation>
    <scope>NUCLEOTIDE SEQUENCE [LARGE SCALE GENOMIC DNA]</scope>
    <source>
        <strain evidence="1 2">1017</strain>
    </source>
</reference>
<evidence type="ECO:0000313" key="1">
    <source>
        <dbReference type="EMBL" id="OKO94707.1"/>
    </source>
</evidence>
<dbReference type="AlphaFoldDB" id="A0A1Q5T3B4"/>